<dbReference type="AlphaFoldDB" id="A0A841R6I8"/>
<dbReference type="EMBL" id="JACHGJ010000004">
    <property type="protein sequence ID" value="MBB6480814.1"/>
    <property type="molecule type" value="Genomic_DNA"/>
</dbReference>
<dbReference type="SUPFAM" id="SSF52317">
    <property type="entry name" value="Class I glutamine amidotransferase-like"/>
    <property type="match status" value="1"/>
</dbReference>
<dbReference type="PANTHER" id="PTHR48094">
    <property type="entry name" value="PROTEIN/NUCLEIC ACID DEGLYCASE DJ-1-RELATED"/>
    <property type="match status" value="1"/>
</dbReference>
<dbReference type="InterPro" id="IPR002818">
    <property type="entry name" value="DJ-1/PfpI"/>
</dbReference>
<dbReference type="GO" id="GO:0005737">
    <property type="term" value="C:cytoplasm"/>
    <property type="evidence" value="ECO:0007669"/>
    <property type="project" value="TreeGrafter"/>
</dbReference>
<dbReference type="InterPro" id="IPR029062">
    <property type="entry name" value="Class_I_gatase-like"/>
</dbReference>
<dbReference type="Gene3D" id="3.40.50.880">
    <property type="match status" value="1"/>
</dbReference>
<dbReference type="InterPro" id="IPR050325">
    <property type="entry name" value="Prot/Nucl_acid_deglycase"/>
</dbReference>
<dbReference type="PANTHER" id="PTHR48094:SF12">
    <property type="entry name" value="PARKINSON DISEASE PROTEIN 7 HOMOLOG"/>
    <property type="match status" value="1"/>
</dbReference>
<sequence>MKKVALFLAEGFEEVEAITPADFLRRSGVDVILAGVTGKKVTGSHGIEITCDVEVSELTGDLDGVIIPGGMPGASNIGSDMASMKIIQAALENGALVGAICAAPAVVLGLNGLIEGRHFTCYPGFETSFSGAFFSEDRVVYDGNLITSRGPGTAAEFSLALIEYLCGKESRDQIHKGTIQK</sequence>
<dbReference type="InterPro" id="IPR006287">
    <property type="entry name" value="DJ-1"/>
</dbReference>
<dbReference type="Pfam" id="PF01965">
    <property type="entry name" value="DJ-1_PfpI"/>
    <property type="match status" value="1"/>
</dbReference>
<accession>A0A841R6I8</accession>
<keyword evidence="3" id="KW-1185">Reference proteome</keyword>
<dbReference type="NCBIfam" id="TIGR01383">
    <property type="entry name" value="not_thiJ"/>
    <property type="match status" value="1"/>
</dbReference>
<dbReference type="Proteomes" id="UP000587760">
    <property type="component" value="Unassembled WGS sequence"/>
</dbReference>
<reference evidence="2 3" key="1">
    <citation type="submission" date="2020-08" db="EMBL/GenBank/DDBJ databases">
        <title>Genomic Encyclopedia of Type Strains, Phase IV (KMG-IV): sequencing the most valuable type-strain genomes for metagenomic binning, comparative biology and taxonomic classification.</title>
        <authorList>
            <person name="Goeker M."/>
        </authorList>
    </citation>
    <scope>NUCLEOTIDE SEQUENCE [LARGE SCALE GENOMIC DNA]</scope>
    <source>
        <strain evidence="2 3">DSM 2461</strain>
    </source>
</reference>
<comment type="caution">
    <text evidence="2">The sequence shown here is derived from an EMBL/GenBank/DDBJ whole genome shotgun (WGS) entry which is preliminary data.</text>
</comment>
<evidence type="ECO:0000313" key="3">
    <source>
        <dbReference type="Proteomes" id="UP000587760"/>
    </source>
</evidence>
<proteinExistence type="predicted"/>
<organism evidence="2 3">
    <name type="scientific">Spirochaeta isovalerica</name>
    <dbReference type="NCBI Taxonomy" id="150"/>
    <lineage>
        <taxon>Bacteria</taxon>
        <taxon>Pseudomonadati</taxon>
        <taxon>Spirochaetota</taxon>
        <taxon>Spirochaetia</taxon>
        <taxon>Spirochaetales</taxon>
        <taxon>Spirochaetaceae</taxon>
        <taxon>Spirochaeta</taxon>
    </lineage>
</organism>
<feature type="domain" description="DJ-1/PfpI" evidence="1">
    <location>
        <begin position="2"/>
        <end position="163"/>
    </location>
</feature>
<name>A0A841R6I8_9SPIO</name>
<dbReference type="CDD" id="cd03135">
    <property type="entry name" value="GATase1_DJ-1"/>
    <property type="match status" value="1"/>
</dbReference>
<protein>
    <submittedName>
        <fullName evidence="2">4-methyl-5(B-hydroxyethyl)-thiazole monophosphate biosynthesis</fullName>
    </submittedName>
</protein>
<evidence type="ECO:0000313" key="2">
    <source>
        <dbReference type="EMBL" id="MBB6480814.1"/>
    </source>
</evidence>
<dbReference type="RefSeq" id="WP_184747073.1">
    <property type="nucleotide sequence ID" value="NZ_JACHGJ010000004.1"/>
</dbReference>
<gene>
    <name evidence="2" type="ORF">HNR50_002487</name>
</gene>
<evidence type="ECO:0000259" key="1">
    <source>
        <dbReference type="Pfam" id="PF01965"/>
    </source>
</evidence>